<accession>A0A8J2L6A4</accession>
<reference evidence="3" key="1">
    <citation type="submission" date="2021-06" db="EMBL/GenBank/DDBJ databases">
        <authorList>
            <person name="Hodson N. C."/>
            <person name="Mongue J. A."/>
            <person name="Jaron S. K."/>
        </authorList>
    </citation>
    <scope>NUCLEOTIDE SEQUENCE</scope>
</reference>
<keyword evidence="1" id="KW-0325">Glycoprotein</keyword>
<evidence type="ECO:0000313" key="4">
    <source>
        <dbReference type="Proteomes" id="UP000708208"/>
    </source>
</evidence>
<sequence length="97" mass="11108">MCGAAHGDETFLLFDAPIYSELFTSFFDLEMSRLLVKTMADFANARKPVKFNNLLWPSVKPGEPLKVMELQLGDPKVSKDPFEKGLKFWKDLNLPRE</sequence>
<dbReference type="AlphaFoldDB" id="A0A8J2L6A4"/>
<dbReference type="EMBL" id="CAJVCH010537420">
    <property type="protein sequence ID" value="CAG7825760.1"/>
    <property type="molecule type" value="Genomic_DNA"/>
</dbReference>
<feature type="domain" description="Carboxylesterase type B" evidence="2">
    <location>
        <begin position="3"/>
        <end position="89"/>
    </location>
</feature>
<dbReference type="Pfam" id="PF00135">
    <property type="entry name" value="COesterase"/>
    <property type="match status" value="1"/>
</dbReference>
<dbReference type="InterPro" id="IPR002018">
    <property type="entry name" value="CarbesteraseB"/>
</dbReference>
<dbReference type="Proteomes" id="UP000708208">
    <property type="component" value="Unassembled WGS sequence"/>
</dbReference>
<comment type="caution">
    <text evidence="3">The sequence shown here is derived from an EMBL/GenBank/DDBJ whole genome shotgun (WGS) entry which is preliminary data.</text>
</comment>
<organism evidence="3 4">
    <name type="scientific">Allacma fusca</name>
    <dbReference type="NCBI Taxonomy" id="39272"/>
    <lineage>
        <taxon>Eukaryota</taxon>
        <taxon>Metazoa</taxon>
        <taxon>Ecdysozoa</taxon>
        <taxon>Arthropoda</taxon>
        <taxon>Hexapoda</taxon>
        <taxon>Collembola</taxon>
        <taxon>Symphypleona</taxon>
        <taxon>Sminthuridae</taxon>
        <taxon>Allacma</taxon>
    </lineage>
</organism>
<name>A0A8J2L6A4_9HEXA</name>
<evidence type="ECO:0000313" key="3">
    <source>
        <dbReference type="EMBL" id="CAG7825760.1"/>
    </source>
</evidence>
<protein>
    <recommendedName>
        <fullName evidence="2">Carboxylesterase type B domain-containing protein</fullName>
    </recommendedName>
</protein>
<evidence type="ECO:0000259" key="2">
    <source>
        <dbReference type="Pfam" id="PF00135"/>
    </source>
</evidence>
<proteinExistence type="predicted"/>
<evidence type="ECO:0000256" key="1">
    <source>
        <dbReference type="ARBA" id="ARBA00023180"/>
    </source>
</evidence>
<gene>
    <name evidence="3" type="ORF">AFUS01_LOCUS35853</name>
</gene>
<keyword evidence="4" id="KW-1185">Reference proteome</keyword>